<dbReference type="Pfam" id="PF13242">
    <property type="entry name" value="Hydrolase_like"/>
    <property type="match status" value="1"/>
</dbReference>
<comment type="caution">
    <text evidence="4">The sequence shown here is derived from an EMBL/GenBank/DDBJ whole genome shotgun (WGS) entry which is preliminary data.</text>
</comment>
<evidence type="ECO:0000313" key="4">
    <source>
        <dbReference type="EMBL" id="HIT17975.1"/>
    </source>
</evidence>
<evidence type="ECO:0000256" key="1">
    <source>
        <dbReference type="PIRSR" id="PIRSR000915-1"/>
    </source>
</evidence>
<proteinExistence type="predicted"/>
<dbReference type="PANTHER" id="PTHR19288">
    <property type="entry name" value="4-NITROPHENYLPHOSPHATASE-RELATED"/>
    <property type="match status" value="1"/>
</dbReference>
<keyword evidence="3" id="KW-0460">Magnesium</keyword>
<feature type="binding site" evidence="3">
    <location>
        <position position="209"/>
    </location>
    <ligand>
        <name>Mg(2+)</name>
        <dbReference type="ChEBI" id="CHEBI:18420"/>
    </ligand>
</feature>
<dbReference type="AlphaFoldDB" id="A0A9D1G9M7"/>
<evidence type="ECO:0000256" key="3">
    <source>
        <dbReference type="PIRSR" id="PIRSR000915-3"/>
    </source>
</evidence>
<feature type="active site" description="Proton donor" evidence="1">
    <location>
        <position position="15"/>
    </location>
</feature>
<feature type="binding site" evidence="2">
    <location>
        <position position="184"/>
    </location>
    <ligand>
        <name>substrate</name>
    </ligand>
</feature>
<feature type="active site" description="Nucleophile" evidence="1">
    <location>
        <position position="13"/>
    </location>
</feature>
<comment type="cofactor">
    <cofactor evidence="3">
        <name>Mg(2+)</name>
        <dbReference type="ChEBI" id="CHEBI:18420"/>
    </cofactor>
    <text evidence="3">Divalent metal ions. Mg(2+) is the most effective.</text>
</comment>
<dbReference type="InterPro" id="IPR006357">
    <property type="entry name" value="HAD-SF_hydro_IIA"/>
</dbReference>
<evidence type="ECO:0000313" key="5">
    <source>
        <dbReference type="Proteomes" id="UP000886893"/>
    </source>
</evidence>
<feature type="binding site" evidence="3">
    <location>
        <position position="13"/>
    </location>
    <ligand>
        <name>Mg(2+)</name>
        <dbReference type="ChEBI" id="CHEBI:18420"/>
    </ligand>
</feature>
<dbReference type="Pfam" id="PF13344">
    <property type="entry name" value="Hydrolase_6"/>
    <property type="match status" value="1"/>
</dbReference>
<dbReference type="GO" id="GO:0005737">
    <property type="term" value="C:cytoplasm"/>
    <property type="evidence" value="ECO:0007669"/>
    <property type="project" value="TreeGrafter"/>
</dbReference>
<dbReference type="Proteomes" id="UP000886893">
    <property type="component" value="Unassembled WGS sequence"/>
</dbReference>
<keyword evidence="4" id="KW-0378">Hydrolase</keyword>
<dbReference type="NCBIfam" id="TIGR01460">
    <property type="entry name" value="HAD-SF-IIA"/>
    <property type="match status" value="1"/>
</dbReference>
<gene>
    <name evidence="4" type="ORF">IAD04_06370</name>
</gene>
<name>A0A9D1G9M7_9FIRM</name>
<feature type="binding site" evidence="3">
    <location>
        <position position="15"/>
    </location>
    <ligand>
        <name>Mg(2+)</name>
        <dbReference type="ChEBI" id="CHEBI:18420"/>
    </ligand>
</feature>
<dbReference type="InterPro" id="IPR023214">
    <property type="entry name" value="HAD_sf"/>
</dbReference>
<dbReference type="PANTHER" id="PTHR19288:SF46">
    <property type="entry name" value="HALOACID DEHALOGENASE-LIKE HYDROLASE DOMAIN-CONTAINING PROTEIN 2"/>
    <property type="match status" value="1"/>
</dbReference>
<dbReference type="PIRSF" id="PIRSF000915">
    <property type="entry name" value="PGP-type_phosphatase"/>
    <property type="match status" value="1"/>
</dbReference>
<organism evidence="4 5">
    <name type="scientific">Candidatus Caccosoma faecigallinarum</name>
    <dbReference type="NCBI Taxonomy" id="2840720"/>
    <lineage>
        <taxon>Bacteria</taxon>
        <taxon>Bacillati</taxon>
        <taxon>Bacillota</taxon>
        <taxon>Bacillota incertae sedis</taxon>
        <taxon>Candidatus Caccosoma</taxon>
    </lineage>
</organism>
<evidence type="ECO:0000256" key="2">
    <source>
        <dbReference type="PIRSR" id="PIRSR000915-2"/>
    </source>
</evidence>
<dbReference type="GO" id="GO:0016791">
    <property type="term" value="F:phosphatase activity"/>
    <property type="evidence" value="ECO:0007669"/>
    <property type="project" value="TreeGrafter"/>
</dbReference>
<dbReference type="PROSITE" id="PS01228">
    <property type="entry name" value="COF_1"/>
    <property type="match status" value="1"/>
</dbReference>
<dbReference type="GO" id="GO:0046872">
    <property type="term" value="F:metal ion binding"/>
    <property type="evidence" value="ECO:0007669"/>
    <property type="project" value="UniProtKB-KW"/>
</dbReference>
<dbReference type="EMBL" id="DVKI01000199">
    <property type="protein sequence ID" value="HIT17975.1"/>
    <property type="molecule type" value="Genomic_DNA"/>
</dbReference>
<feature type="non-terminal residue" evidence="4">
    <location>
        <position position="257"/>
    </location>
</feature>
<dbReference type="Gene3D" id="3.40.50.1000">
    <property type="entry name" value="HAD superfamily/HAD-like"/>
    <property type="match status" value="2"/>
</dbReference>
<sequence>MKDLKEIRLFCLDMDGTIYLEQTLLPQVKETLAHLKKQAQILFLTNNSSKSAKDYVEKLKKLGIDISLDEIYTSGQATCEYLYQHYPHQSVYLVGTDALKEEFEKHHIPLEDKNPDLVVLGYDTTLTYQKLVLCTTFLNQGKPYIATHPDINCPATPYYVPDIGSMMALIEKSTNRTPDFICGKPYTIMGKTIMEKFHLKPHQIAMVGDRLSTDIAFAKNNDFTAILVLSGETTLKQYQNQDIKADFVFASIADLLT</sequence>
<dbReference type="InterPro" id="IPR036412">
    <property type="entry name" value="HAD-like_sf"/>
</dbReference>
<reference evidence="4" key="2">
    <citation type="journal article" date="2021" name="PeerJ">
        <title>Extensive microbial diversity within the chicken gut microbiome revealed by metagenomics and culture.</title>
        <authorList>
            <person name="Gilroy R."/>
            <person name="Ravi A."/>
            <person name="Getino M."/>
            <person name="Pursley I."/>
            <person name="Horton D.L."/>
            <person name="Alikhan N.F."/>
            <person name="Baker D."/>
            <person name="Gharbi K."/>
            <person name="Hall N."/>
            <person name="Watson M."/>
            <person name="Adriaenssens E.M."/>
            <person name="Foster-Nyarko E."/>
            <person name="Jarju S."/>
            <person name="Secka A."/>
            <person name="Antonio M."/>
            <person name="Oren A."/>
            <person name="Chaudhuri R.R."/>
            <person name="La Ragione R."/>
            <person name="Hildebrand F."/>
            <person name="Pallen M.J."/>
        </authorList>
    </citation>
    <scope>NUCLEOTIDE SEQUENCE</scope>
    <source>
        <strain evidence="4">14508</strain>
    </source>
</reference>
<dbReference type="SUPFAM" id="SSF56784">
    <property type="entry name" value="HAD-like"/>
    <property type="match status" value="1"/>
</dbReference>
<protein>
    <submittedName>
        <fullName evidence="4">HAD-IIA family hydrolase</fullName>
    </submittedName>
</protein>
<reference evidence="4" key="1">
    <citation type="submission" date="2020-10" db="EMBL/GenBank/DDBJ databases">
        <authorList>
            <person name="Gilroy R."/>
        </authorList>
    </citation>
    <scope>NUCLEOTIDE SEQUENCE</scope>
    <source>
        <strain evidence="4">14508</strain>
    </source>
</reference>
<keyword evidence="3" id="KW-0479">Metal-binding</keyword>
<accession>A0A9D1G9M7</accession>